<dbReference type="AlphaFoldDB" id="A0A9D2SYP9"/>
<comment type="caution">
    <text evidence="1">The sequence shown here is derived from an EMBL/GenBank/DDBJ whole genome shotgun (WGS) entry which is preliminary data.</text>
</comment>
<reference evidence="1" key="2">
    <citation type="submission" date="2021-04" db="EMBL/GenBank/DDBJ databases">
        <authorList>
            <person name="Gilroy R."/>
        </authorList>
    </citation>
    <scope>NUCLEOTIDE SEQUENCE</scope>
    <source>
        <strain evidence="1">ChiGjej1B1-1692</strain>
    </source>
</reference>
<evidence type="ECO:0000313" key="2">
    <source>
        <dbReference type="Proteomes" id="UP000823894"/>
    </source>
</evidence>
<sequence length="138" mass="15769">MSLLRRRGMMQEEKTEYAGILYIDSGFLSAQVRYDGTPIYNAQYPDAWATTYFPVQLNDVINCKELRPYNPDGRIRFYQSNGVQGGYVNAGVVNIQVTNEEFINARLMMLNSRASIPSQLTVIHTDGTVDTYKTIDRR</sequence>
<name>A0A9D2SYP9_9FIRM</name>
<dbReference type="EMBL" id="DWWK01000123">
    <property type="protein sequence ID" value="HJC39016.1"/>
    <property type="molecule type" value="Genomic_DNA"/>
</dbReference>
<proteinExistence type="predicted"/>
<organism evidence="1 2">
    <name type="scientific">Candidatus Mediterraneibacter faecigallinarum</name>
    <dbReference type="NCBI Taxonomy" id="2838669"/>
    <lineage>
        <taxon>Bacteria</taxon>
        <taxon>Bacillati</taxon>
        <taxon>Bacillota</taxon>
        <taxon>Clostridia</taxon>
        <taxon>Lachnospirales</taxon>
        <taxon>Lachnospiraceae</taxon>
        <taxon>Mediterraneibacter</taxon>
    </lineage>
</organism>
<evidence type="ECO:0000313" key="1">
    <source>
        <dbReference type="EMBL" id="HJC39016.1"/>
    </source>
</evidence>
<reference evidence="1" key="1">
    <citation type="journal article" date="2021" name="PeerJ">
        <title>Extensive microbial diversity within the chicken gut microbiome revealed by metagenomics and culture.</title>
        <authorList>
            <person name="Gilroy R."/>
            <person name="Ravi A."/>
            <person name="Getino M."/>
            <person name="Pursley I."/>
            <person name="Horton D.L."/>
            <person name="Alikhan N.F."/>
            <person name="Baker D."/>
            <person name="Gharbi K."/>
            <person name="Hall N."/>
            <person name="Watson M."/>
            <person name="Adriaenssens E.M."/>
            <person name="Foster-Nyarko E."/>
            <person name="Jarju S."/>
            <person name="Secka A."/>
            <person name="Antonio M."/>
            <person name="Oren A."/>
            <person name="Chaudhuri R.R."/>
            <person name="La Ragione R."/>
            <person name="Hildebrand F."/>
            <person name="Pallen M.J."/>
        </authorList>
    </citation>
    <scope>NUCLEOTIDE SEQUENCE</scope>
    <source>
        <strain evidence="1">ChiGjej1B1-1692</strain>
    </source>
</reference>
<protein>
    <submittedName>
        <fullName evidence="1">Uncharacterized protein</fullName>
    </submittedName>
</protein>
<gene>
    <name evidence="1" type="ORF">H9757_08160</name>
</gene>
<accession>A0A9D2SYP9</accession>
<dbReference type="Proteomes" id="UP000823894">
    <property type="component" value="Unassembled WGS sequence"/>
</dbReference>